<accession>A0A0B7H5N7</accession>
<dbReference type="AlphaFoldDB" id="A0A0B7H5N7"/>
<feature type="domain" description="Bacterial Alpha-2-macroglobulin MG6" evidence="1">
    <location>
        <begin position="22"/>
        <end position="86"/>
    </location>
</feature>
<evidence type="ECO:0000313" key="2">
    <source>
        <dbReference type="EMBL" id="CEN33844.1"/>
    </source>
</evidence>
<gene>
    <name evidence="2" type="ORF">CCAN12_480001</name>
</gene>
<dbReference type="Proteomes" id="UP000044026">
    <property type="component" value="Unassembled WGS sequence"/>
</dbReference>
<sequence>MSSATLSPYESYVGISLPTPNKYNYYNTNEKHNFQTVVVSENGKPLRNKKIQVTVYKTGWNWWWDASNQNISTYSSSRSNIVYTSQQNPYEFRWKSSVLS</sequence>
<dbReference type="EMBL" id="CDOE01000043">
    <property type="protein sequence ID" value="CEN33844.1"/>
    <property type="molecule type" value="Genomic_DNA"/>
</dbReference>
<proteinExistence type="predicted"/>
<reference evidence="2 3" key="1">
    <citation type="submission" date="2015-01" db="EMBL/GenBank/DDBJ databases">
        <authorList>
            <person name="Xiang T."/>
            <person name="Song Y."/>
            <person name="Huang L."/>
            <person name="Wang B."/>
            <person name="Wu P."/>
        </authorList>
    </citation>
    <scope>NUCLEOTIDE SEQUENCE [LARGE SCALE GENOMIC DNA]</scope>
    <source>
        <strain evidence="2 3">Cc12</strain>
    </source>
</reference>
<name>A0A0B7H5N7_9FLAO</name>
<protein>
    <recommendedName>
        <fullName evidence="1">Bacterial Alpha-2-macroglobulin MG6 domain-containing protein</fullName>
    </recommendedName>
</protein>
<organism evidence="2 3">
    <name type="scientific">Capnocytophaga canimorsus</name>
    <dbReference type="NCBI Taxonomy" id="28188"/>
    <lineage>
        <taxon>Bacteria</taxon>
        <taxon>Pseudomonadati</taxon>
        <taxon>Bacteroidota</taxon>
        <taxon>Flavobacteriia</taxon>
        <taxon>Flavobacteriales</taxon>
        <taxon>Flavobacteriaceae</taxon>
        <taxon>Capnocytophaga</taxon>
    </lineage>
</organism>
<dbReference type="Pfam" id="PF17962">
    <property type="entry name" value="bMG6"/>
    <property type="match status" value="1"/>
</dbReference>
<evidence type="ECO:0000313" key="3">
    <source>
        <dbReference type="Proteomes" id="UP000044026"/>
    </source>
</evidence>
<dbReference type="InterPro" id="IPR041462">
    <property type="entry name" value="Bact_A2M_MG6"/>
</dbReference>
<evidence type="ECO:0000259" key="1">
    <source>
        <dbReference type="Pfam" id="PF17962"/>
    </source>
</evidence>